<dbReference type="CDD" id="cd05398">
    <property type="entry name" value="NT_ClassII-CCAase"/>
    <property type="match status" value="1"/>
</dbReference>
<evidence type="ECO:0000256" key="1">
    <source>
        <dbReference type="ARBA" id="ARBA00007265"/>
    </source>
</evidence>
<dbReference type="InterPro" id="IPR002646">
    <property type="entry name" value="PolA_pol_head_dom"/>
</dbReference>
<sequence length="534" mass="60560">MTQPADTLPTIQLTPLENTLKTLLLDVAVYIREKAISEGRSDAELTVLRFTGGWVRDKLLGVGSNDVDVGINNMTGYQFGLLLKEYMDIPENLDKYKLKTPHGEFKHSIASLHKIEANPEKSKHLETVTTRIFGLDIDLVNLRKETYSEDSRNPQMEFGTAQEDAMRRDATINALFYNLNENKVEDLTGRGLEDMQKQIIRTPMEPYQTFQDDPLRVLRLIRFASRLGYDIDEETQAAMRNDYIGEALKLKISRERVGKELEKMLQGPDPRGALQLIDRLELYPTIFANHQDGAQADTSSWPLGYNALERIFNPRDDDPKAIIQRVHQFLIRDKLETYYAWTIAAFAPWSSVPTRVAKGPKAKPLPARTAEVARDSLRSDNKTVAVIGDAAHNWQAITEVKSSLLVGTMDGTAAEVRQQVGLHIRSWKKDWRLCILLAMLQEIMNGGDFIKVVEAYGRFISYIEEQDLQDVYEMKPLVNGGDIVKAFGCKPGPWMSIATDMVVKWQLLHPEISDKEKVLEELSLRKEELGIAAK</sequence>
<keyword evidence="9" id="KW-1185">Reference proteome</keyword>
<name>A0A1R3RV69_ASPC5</name>
<evidence type="ECO:0000256" key="4">
    <source>
        <dbReference type="ARBA" id="ARBA00022884"/>
    </source>
</evidence>
<evidence type="ECO:0000313" key="8">
    <source>
        <dbReference type="EMBL" id="OOF98358.1"/>
    </source>
</evidence>
<dbReference type="GO" id="GO:0000166">
    <property type="term" value="F:nucleotide binding"/>
    <property type="evidence" value="ECO:0007669"/>
    <property type="project" value="UniProtKB-KW"/>
</dbReference>
<dbReference type="EMBL" id="KV907496">
    <property type="protein sequence ID" value="OOF98358.1"/>
    <property type="molecule type" value="Genomic_DNA"/>
</dbReference>
<dbReference type="PANTHER" id="PTHR13734">
    <property type="entry name" value="TRNA-NUCLEOTIDYLTRANSFERASE"/>
    <property type="match status" value="1"/>
</dbReference>
<evidence type="ECO:0000259" key="6">
    <source>
        <dbReference type="Pfam" id="PF01743"/>
    </source>
</evidence>
<dbReference type="VEuPathDB" id="FungiDB:ASPCADRAFT_44149"/>
<dbReference type="OrthoDB" id="445712at2759"/>
<dbReference type="SUPFAM" id="SSF81891">
    <property type="entry name" value="Poly A polymerase C-terminal region-like"/>
    <property type="match status" value="1"/>
</dbReference>
<gene>
    <name evidence="8" type="ORF">ASPCADRAFT_44149</name>
</gene>
<keyword evidence="2 5" id="KW-0808">Transferase</keyword>
<dbReference type="GO" id="GO:0003723">
    <property type="term" value="F:RNA binding"/>
    <property type="evidence" value="ECO:0007669"/>
    <property type="project" value="UniProtKB-KW"/>
</dbReference>
<feature type="domain" description="tRNA nucleotidyltransferase/poly(A) polymerase RNA and SrmB- binding" evidence="7">
    <location>
        <begin position="228"/>
        <end position="287"/>
    </location>
</feature>
<dbReference type="OMA" id="WQKFLDH"/>
<reference evidence="9" key="1">
    <citation type="journal article" date="2017" name="Genome Biol.">
        <title>Comparative genomics reveals high biological diversity and specific adaptations in the industrially and medically important fungal genus Aspergillus.</title>
        <authorList>
            <person name="de Vries R.P."/>
            <person name="Riley R."/>
            <person name="Wiebenga A."/>
            <person name="Aguilar-Osorio G."/>
            <person name="Amillis S."/>
            <person name="Uchima C.A."/>
            <person name="Anderluh G."/>
            <person name="Asadollahi M."/>
            <person name="Askin M."/>
            <person name="Barry K."/>
            <person name="Battaglia E."/>
            <person name="Bayram O."/>
            <person name="Benocci T."/>
            <person name="Braus-Stromeyer S.A."/>
            <person name="Caldana C."/>
            <person name="Canovas D."/>
            <person name="Cerqueira G.C."/>
            <person name="Chen F."/>
            <person name="Chen W."/>
            <person name="Choi C."/>
            <person name="Clum A."/>
            <person name="Dos Santos R.A."/>
            <person name="Damasio A.R."/>
            <person name="Diallinas G."/>
            <person name="Emri T."/>
            <person name="Fekete E."/>
            <person name="Flipphi M."/>
            <person name="Freyberg S."/>
            <person name="Gallo A."/>
            <person name="Gournas C."/>
            <person name="Habgood R."/>
            <person name="Hainaut M."/>
            <person name="Harispe M.L."/>
            <person name="Henrissat B."/>
            <person name="Hilden K.S."/>
            <person name="Hope R."/>
            <person name="Hossain A."/>
            <person name="Karabika E."/>
            <person name="Karaffa L."/>
            <person name="Karanyi Z."/>
            <person name="Krasevec N."/>
            <person name="Kuo A."/>
            <person name="Kusch H."/>
            <person name="LaButti K."/>
            <person name="Lagendijk E.L."/>
            <person name="Lapidus A."/>
            <person name="Levasseur A."/>
            <person name="Lindquist E."/>
            <person name="Lipzen A."/>
            <person name="Logrieco A.F."/>
            <person name="MacCabe A."/>
            <person name="Maekelae M.R."/>
            <person name="Malavazi I."/>
            <person name="Melin P."/>
            <person name="Meyer V."/>
            <person name="Mielnichuk N."/>
            <person name="Miskei M."/>
            <person name="Molnar A.P."/>
            <person name="Mule G."/>
            <person name="Ngan C.Y."/>
            <person name="Orejas M."/>
            <person name="Orosz E."/>
            <person name="Ouedraogo J.P."/>
            <person name="Overkamp K.M."/>
            <person name="Park H.-S."/>
            <person name="Perrone G."/>
            <person name="Piumi F."/>
            <person name="Punt P.J."/>
            <person name="Ram A.F."/>
            <person name="Ramon A."/>
            <person name="Rauscher S."/>
            <person name="Record E."/>
            <person name="Riano-Pachon D.M."/>
            <person name="Robert V."/>
            <person name="Roehrig J."/>
            <person name="Ruller R."/>
            <person name="Salamov A."/>
            <person name="Salih N.S."/>
            <person name="Samson R.A."/>
            <person name="Sandor E."/>
            <person name="Sanguinetti M."/>
            <person name="Schuetze T."/>
            <person name="Sepcic K."/>
            <person name="Shelest E."/>
            <person name="Sherlock G."/>
            <person name="Sophianopoulou V."/>
            <person name="Squina F.M."/>
            <person name="Sun H."/>
            <person name="Susca A."/>
            <person name="Todd R.B."/>
            <person name="Tsang A."/>
            <person name="Unkles S.E."/>
            <person name="van de Wiele N."/>
            <person name="van Rossen-Uffink D."/>
            <person name="Oliveira J.V."/>
            <person name="Vesth T.C."/>
            <person name="Visser J."/>
            <person name="Yu J.-H."/>
            <person name="Zhou M."/>
            <person name="Andersen M.R."/>
            <person name="Archer D.B."/>
            <person name="Baker S.E."/>
            <person name="Benoit I."/>
            <person name="Brakhage A.A."/>
            <person name="Braus G.H."/>
            <person name="Fischer R."/>
            <person name="Frisvad J.C."/>
            <person name="Goldman G.H."/>
            <person name="Houbraken J."/>
            <person name="Oakley B."/>
            <person name="Pocsi I."/>
            <person name="Scazzocchio C."/>
            <person name="Seiboth B."/>
            <person name="vanKuyk P.A."/>
            <person name="Wortman J."/>
            <person name="Dyer P.S."/>
            <person name="Grigoriev I.V."/>
        </authorList>
    </citation>
    <scope>NUCLEOTIDE SEQUENCE [LARGE SCALE GENOMIC DNA]</scope>
    <source>
        <strain evidence="9">ITEM 5010</strain>
    </source>
</reference>
<dbReference type="GO" id="GO:0052927">
    <property type="term" value="F:CC tRNA cytidylyltransferase activity"/>
    <property type="evidence" value="ECO:0007669"/>
    <property type="project" value="TreeGrafter"/>
</dbReference>
<evidence type="ECO:0000256" key="3">
    <source>
        <dbReference type="ARBA" id="ARBA00022741"/>
    </source>
</evidence>
<proteinExistence type="inferred from homology"/>
<evidence type="ECO:0000256" key="2">
    <source>
        <dbReference type="ARBA" id="ARBA00022679"/>
    </source>
</evidence>
<evidence type="ECO:0008006" key="10">
    <source>
        <dbReference type="Google" id="ProtNLM"/>
    </source>
</evidence>
<dbReference type="STRING" id="602072.A0A1R3RV69"/>
<dbReference type="AlphaFoldDB" id="A0A1R3RV69"/>
<dbReference type="Proteomes" id="UP000188318">
    <property type="component" value="Unassembled WGS sequence"/>
</dbReference>
<dbReference type="FunFam" id="1.10.3090.10:FF:000011">
    <property type="entry name" value="tRNA nucleotidyltransferase"/>
    <property type="match status" value="1"/>
</dbReference>
<keyword evidence="4 5" id="KW-0694">RNA-binding</keyword>
<evidence type="ECO:0000256" key="5">
    <source>
        <dbReference type="RuleBase" id="RU003953"/>
    </source>
</evidence>
<dbReference type="GO" id="GO:0001680">
    <property type="term" value="P:tRNA 3'-terminal CCA addition"/>
    <property type="evidence" value="ECO:0007669"/>
    <property type="project" value="TreeGrafter"/>
</dbReference>
<dbReference type="Gene3D" id="3.30.460.10">
    <property type="entry name" value="Beta Polymerase, domain 2"/>
    <property type="match status" value="1"/>
</dbReference>
<dbReference type="GO" id="GO:0005739">
    <property type="term" value="C:mitochondrion"/>
    <property type="evidence" value="ECO:0007669"/>
    <property type="project" value="UniProtKB-ARBA"/>
</dbReference>
<organism evidence="8 9">
    <name type="scientific">Aspergillus carbonarius (strain ITEM 5010)</name>
    <dbReference type="NCBI Taxonomy" id="602072"/>
    <lineage>
        <taxon>Eukaryota</taxon>
        <taxon>Fungi</taxon>
        <taxon>Dikarya</taxon>
        <taxon>Ascomycota</taxon>
        <taxon>Pezizomycotina</taxon>
        <taxon>Eurotiomycetes</taxon>
        <taxon>Eurotiomycetidae</taxon>
        <taxon>Eurotiales</taxon>
        <taxon>Aspergillaceae</taxon>
        <taxon>Aspergillus</taxon>
        <taxon>Aspergillus subgen. Circumdati</taxon>
    </lineage>
</organism>
<dbReference type="FunFam" id="3.30.460.10:FF:000019">
    <property type="entry name" value="tRNA nucleotidyltransferase cca2"/>
    <property type="match status" value="1"/>
</dbReference>
<evidence type="ECO:0000259" key="7">
    <source>
        <dbReference type="Pfam" id="PF12627"/>
    </source>
</evidence>
<dbReference type="SUPFAM" id="SSF81301">
    <property type="entry name" value="Nucleotidyltransferase"/>
    <property type="match status" value="1"/>
</dbReference>
<dbReference type="PANTHER" id="PTHR13734:SF5">
    <property type="entry name" value="CCA TRNA NUCLEOTIDYLTRANSFERASE, MITOCHONDRIAL"/>
    <property type="match status" value="1"/>
</dbReference>
<dbReference type="InterPro" id="IPR032828">
    <property type="entry name" value="PolyA_RNA-bd"/>
</dbReference>
<dbReference type="Pfam" id="PF12627">
    <property type="entry name" value="PolyA_pol_RNAbd"/>
    <property type="match status" value="1"/>
</dbReference>
<comment type="similarity">
    <text evidence="1 5">Belongs to the tRNA nucleotidyltransferase/poly(A) polymerase family.</text>
</comment>
<dbReference type="GO" id="GO:0052929">
    <property type="term" value="F:ATP:3'-cytidine-cytidine-tRNA adenylyltransferase activity"/>
    <property type="evidence" value="ECO:0007669"/>
    <property type="project" value="TreeGrafter"/>
</dbReference>
<dbReference type="Pfam" id="PF01743">
    <property type="entry name" value="PolyA_pol"/>
    <property type="match status" value="1"/>
</dbReference>
<protein>
    <recommendedName>
        <fullName evidence="10">Poly A polymerase head domain-containing protein</fullName>
    </recommendedName>
</protein>
<dbReference type="Gene3D" id="1.10.3090.10">
    <property type="entry name" value="cca-adding enzyme, domain 2"/>
    <property type="match status" value="1"/>
</dbReference>
<feature type="domain" description="Poly A polymerase head" evidence="6">
    <location>
        <begin position="48"/>
        <end position="201"/>
    </location>
</feature>
<evidence type="ECO:0000313" key="9">
    <source>
        <dbReference type="Proteomes" id="UP000188318"/>
    </source>
</evidence>
<keyword evidence="3" id="KW-0547">Nucleotide-binding</keyword>
<accession>A0A1R3RV69</accession>
<dbReference type="InterPro" id="IPR043519">
    <property type="entry name" value="NT_sf"/>
</dbReference>